<dbReference type="EMBL" id="FO117623">
    <property type="protein sequence ID" value="CCG04424.1"/>
    <property type="molecule type" value="Genomic_DNA"/>
</dbReference>
<name>H6RU14_BLASD</name>
<organism evidence="1 2">
    <name type="scientific">Blastococcus saxobsidens (strain DD2)</name>
    <dbReference type="NCBI Taxonomy" id="1146883"/>
    <lineage>
        <taxon>Bacteria</taxon>
        <taxon>Bacillati</taxon>
        <taxon>Actinomycetota</taxon>
        <taxon>Actinomycetes</taxon>
        <taxon>Geodermatophilales</taxon>
        <taxon>Geodermatophilaceae</taxon>
        <taxon>Blastococcus</taxon>
    </lineage>
</organism>
<reference evidence="1 2" key="1">
    <citation type="journal article" date="2012" name="J. Bacteriol.">
        <title>Genome Sequence of Blastococcus saxobsidens DD2, a Stone-Inhabiting Bacterium.</title>
        <authorList>
            <person name="Chouaia B."/>
            <person name="Crotti E."/>
            <person name="Brusetti L."/>
            <person name="Daffonchio D."/>
            <person name="Essoussi I."/>
            <person name="Nouioui I."/>
            <person name="Sbissi I."/>
            <person name="Ghodhbane-Gtari F."/>
            <person name="Gtari M."/>
            <person name="Vacherie B."/>
            <person name="Barbe V."/>
            <person name="Medigue C."/>
            <person name="Gury J."/>
            <person name="Pujic P."/>
            <person name="Normand P."/>
        </authorList>
    </citation>
    <scope>NUCLEOTIDE SEQUENCE [LARGE SCALE GENOMIC DNA]</scope>
    <source>
        <strain evidence="1 2">DD2</strain>
    </source>
</reference>
<dbReference type="OrthoDB" id="7345755at2"/>
<dbReference type="eggNOG" id="COG0526">
    <property type="taxonomic scope" value="Bacteria"/>
</dbReference>
<keyword evidence="2" id="KW-1185">Reference proteome</keyword>
<dbReference type="KEGG" id="bsd:BLASA_3562"/>
<evidence type="ECO:0000313" key="1">
    <source>
        <dbReference type="EMBL" id="CCG04424.1"/>
    </source>
</evidence>
<gene>
    <name evidence="1" type="ordered locus">BLASA_3562</name>
</gene>
<proteinExistence type="predicted"/>
<accession>H6RU14</accession>
<dbReference type="RefSeq" id="WP_014377303.1">
    <property type="nucleotide sequence ID" value="NC_016943.1"/>
</dbReference>
<evidence type="ECO:0000313" key="2">
    <source>
        <dbReference type="Proteomes" id="UP000007517"/>
    </source>
</evidence>
<sequence length="353" mass="34615">MTHPGLPLVAGDADPAAVLADLLAAGHGDGLPVVPPTADRLEAMLAGVAAPDAELGLVPPLFGALSVRAVAWYAVLAGCRADELPVVVAACRAALDDSFNLLGLSTTTGAPAVAVLVHGPVGRRLGMTSGAGGLGTGNRANACIGRAVSMALAGIGGATVGVTDMATIGQPAKYTCCTAEAARPLPSLAQRRGLGVDVDAVTVIGAGAIVEVLPGEGYREPPSVLGPAAAAMAGMVLAMGDPARGALGEQFLLLPPEPAELLSMHGWGHEQMASFLLEQGAALLQGAAASLAFRAGVPAYAASGLAVAGSPADVHVVVTGGAGVKMLLLPTWMGGSRSVTAPVLPLGSGPRAG</sequence>
<dbReference type="Proteomes" id="UP000007517">
    <property type="component" value="Chromosome"/>
</dbReference>
<reference evidence="2" key="2">
    <citation type="submission" date="2012-02" db="EMBL/GenBank/DDBJ databases">
        <title>Complete genome sequence of Blastococcus saxobsidens strain DD2.</title>
        <authorList>
            <person name="Genoscope."/>
        </authorList>
    </citation>
    <scope>NUCLEOTIDE SEQUENCE [LARGE SCALE GENOMIC DNA]</scope>
    <source>
        <strain evidence="2">DD2</strain>
    </source>
</reference>
<dbReference type="STRING" id="1146883.BLASA_3562"/>
<dbReference type="AlphaFoldDB" id="H6RU14"/>
<protein>
    <submittedName>
        <fullName evidence="1">Uncharacterized protein</fullName>
    </submittedName>
</protein>
<dbReference type="HOGENOM" id="CLU_046970_0_0_11"/>